<organism evidence="1 2">
    <name type="scientific">Bondarzewia mesenterica</name>
    <dbReference type="NCBI Taxonomy" id="1095465"/>
    <lineage>
        <taxon>Eukaryota</taxon>
        <taxon>Fungi</taxon>
        <taxon>Dikarya</taxon>
        <taxon>Basidiomycota</taxon>
        <taxon>Agaricomycotina</taxon>
        <taxon>Agaricomycetes</taxon>
        <taxon>Russulales</taxon>
        <taxon>Bondarzewiaceae</taxon>
        <taxon>Bondarzewia</taxon>
    </lineage>
</organism>
<evidence type="ECO:0000313" key="1">
    <source>
        <dbReference type="EMBL" id="THH15364.1"/>
    </source>
</evidence>
<evidence type="ECO:0000313" key="2">
    <source>
        <dbReference type="Proteomes" id="UP000310158"/>
    </source>
</evidence>
<name>A0A4S4LSH0_9AGAM</name>
<protein>
    <submittedName>
        <fullName evidence="1">Uncharacterized protein</fullName>
    </submittedName>
</protein>
<dbReference type="Proteomes" id="UP000310158">
    <property type="component" value="Unassembled WGS sequence"/>
</dbReference>
<proteinExistence type="predicted"/>
<keyword evidence="2" id="KW-1185">Reference proteome</keyword>
<accession>A0A4S4LSH0</accession>
<dbReference type="EMBL" id="SGPL01000214">
    <property type="protein sequence ID" value="THH15364.1"/>
    <property type="molecule type" value="Genomic_DNA"/>
</dbReference>
<dbReference type="AlphaFoldDB" id="A0A4S4LSH0"/>
<gene>
    <name evidence="1" type="ORF">EW146_g5102</name>
</gene>
<dbReference type="OrthoDB" id="3141012at2759"/>
<reference evidence="1 2" key="1">
    <citation type="submission" date="2019-02" db="EMBL/GenBank/DDBJ databases">
        <title>Genome sequencing of the rare red list fungi Bondarzewia mesenterica.</title>
        <authorList>
            <person name="Buettner E."/>
            <person name="Kellner H."/>
        </authorList>
    </citation>
    <scope>NUCLEOTIDE SEQUENCE [LARGE SCALE GENOMIC DNA]</scope>
    <source>
        <strain evidence="1 2">DSM 108281</strain>
    </source>
</reference>
<comment type="caution">
    <text evidence="1">The sequence shown here is derived from an EMBL/GenBank/DDBJ whole genome shotgun (WGS) entry which is preliminary data.</text>
</comment>
<sequence length="519" mass="57481">MPSLSTSSQFRVLSQSFSLTVHADHVLAVDEPSDIIYTVKNRFPQVLDVQTTSNLTLSLSGAVHAEAVPAQQMVQSSVTRHLHTYIKANADLLGLSDVSDVYTDHSAGIPKFSLTPSSSLYTGRPPRASLLSIHLSYVWKPFAQYNHPYGDIFSPQLLLPFKATLDEAVQKFARIHLVRRYPLIFGPWRKKLDTESKFFSPLSRTLLHTISRSPNAAFRRQCKKLLKQMRNQVIWSRSTSATALRNFVLAIGGDDASVIEGLAAERDSEEDVLCAALERTFRAGIRPPIFKGINASPPTNADVVDEGTFDLSPDLESSRISADTPDVGLTWDDLPIFDLAGSASHSVSSAFRESTMDDDLWLGDVQEQDDLAMNCDKDEDDVLLPVDLQRSEIVNSMLLSEDEGVSDDDDILASSSSLYAVQYFQHISDDVPFYGAQKPDNISNARPQSSAFSTQTTDLDCVLLDLDDNCHPTSACLSFSEDQILSPWSSISDLDSRELIVNIIRGDICSTQRYPDYIF</sequence>